<sequence length="821" mass="90340">MDKLMNNFTYDPIDYATDIRLLELQPGTPTQKIRCSLKRVNLAQAGDFEALSYTWGDVIQLRTIACDSGKLNVTASLDTALRHLRWEDKIRTIWADAVCIDQKNIPERSAQVDRMRSIYAQAKQTIIWLGDDTAKLGDINTSLSGAFDLFPATALGSGDAAENNTAAEVAAVTLELKRQGKPNLIDYDWTPLVSLLARPWFTRKWVIQEAAYAQQLLFVCGSTVVPFEAVGDLVKCLHQSGMAQGLEHLFVRADPLYATVIRNFILIHQIRHVVKASLLGTPHGPTLSDMITVGQAFACSDKRDHVFAMIGLSTDCVDNNARANSIYFPKPDYGLSDNEVFTRAALWSLLDRHSLSILSLSCKRDAGSTLPSWVPDLSTLEPISYISHDGSGFFQAGGSSKPVIDIVNQRLLRLDGYVVDHVASLLPLTDLPPIQAELLTKNKDGLPVDFLRWLRSCEAFATGSASGLTDAQFEAFGRTMTRDCDAIGGRASSHFPSSRITIVAKHFPGDYHVDYCSPWAGGNWCSSANDNGLLESFDRVTFEKFRGIAQNSPEAGIQSSALRMIFDQKAEDAEILSKGTGKVWYDELVGGLVSLGKEQLPKGAVFGMDAPSTFVINTQVYLQWLLAKCRDADVQIVRQVVESIDEAFISPEVTAVFNCTGLGSYSLAGVDDKDMYPTRGQTVLVEQPIHPLERMYFRSPRRVDNETTYVFQRPLAGGIVLGGCREDGNWDGKVSLDFANDIMKRCCALAPELGKPEDLKVLKHGVGLRPNRKGGPRIEAEKRQRGLVVHNYGASGAGYQASWGMAEHGVKLLTGAFENWN</sequence>
<dbReference type="Pfam" id="PF06985">
    <property type="entry name" value="HET"/>
    <property type="match status" value="1"/>
</dbReference>
<dbReference type="SUPFAM" id="SSF54373">
    <property type="entry name" value="FAD-linked reductases, C-terminal domain"/>
    <property type="match status" value="1"/>
</dbReference>
<dbReference type="PANTHER" id="PTHR24148:SF73">
    <property type="entry name" value="HET DOMAIN PROTEIN (AFU_ORTHOLOGUE AFUA_8G01020)"/>
    <property type="match status" value="1"/>
</dbReference>
<name>A0ABR1HJH8_9HYPO</name>
<dbReference type="Proteomes" id="UP001498421">
    <property type="component" value="Unassembled WGS sequence"/>
</dbReference>
<dbReference type="InterPro" id="IPR006076">
    <property type="entry name" value="FAD-dep_OxRdtase"/>
</dbReference>
<comment type="caution">
    <text evidence="3">The sequence shown here is derived from an EMBL/GenBank/DDBJ whole genome shotgun (WGS) entry which is preliminary data.</text>
</comment>
<protein>
    <recommendedName>
        <fullName evidence="5">Heterokaryon incompatibility domain-containing protein</fullName>
    </recommendedName>
</protein>
<evidence type="ECO:0000313" key="4">
    <source>
        <dbReference type="Proteomes" id="UP001498421"/>
    </source>
</evidence>
<dbReference type="SUPFAM" id="SSF51971">
    <property type="entry name" value="Nucleotide-binding domain"/>
    <property type="match status" value="1"/>
</dbReference>
<dbReference type="EMBL" id="JAZAVK010000124">
    <property type="protein sequence ID" value="KAK7421139.1"/>
    <property type="molecule type" value="Genomic_DNA"/>
</dbReference>
<evidence type="ECO:0000259" key="1">
    <source>
        <dbReference type="Pfam" id="PF01266"/>
    </source>
</evidence>
<dbReference type="Gene3D" id="3.30.9.10">
    <property type="entry name" value="D-Amino Acid Oxidase, subunit A, domain 2"/>
    <property type="match status" value="1"/>
</dbReference>
<proteinExistence type="predicted"/>
<dbReference type="InterPro" id="IPR006181">
    <property type="entry name" value="D-amino_acid_oxidase_CS"/>
</dbReference>
<dbReference type="Pfam" id="PF01266">
    <property type="entry name" value="DAO"/>
    <property type="match status" value="1"/>
</dbReference>
<accession>A0ABR1HJH8</accession>
<evidence type="ECO:0000259" key="2">
    <source>
        <dbReference type="Pfam" id="PF06985"/>
    </source>
</evidence>
<organism evidence="3 4">
    <name type="scientific">Neonectria magnoliae</name>
    <dbReference type="NCBI Taxonomy" id="2732573"/>
    <lineage>
        <taxon>Eukaryota</taxon>
        <taxon>Fungi</taxon>
        <taxon>Dikarya</taxon>
        <taxon>Ascomycota</taxon>
        <taxon>Pezizomycotina</taxon>
        <taxon>Sordariomycetes</taxon>
        <taxon>Hypocreomycetidae</taxon>
        <taxon>Hypocreales</taxon>
        <taxon>Nectriaceae</taxon>
        <taxon>Neonectria</taxon>
    </lineage>
</organism>
<reference evidence="3 4" key="1">
    <citation type="journal article" date="2025" name="Microbiol. Resour. Announc.">
        <title>Draft genome sequences for Neonectria magnoliae and Neonectria punicea, canker pathogens of Liriodendron tulipifera and Acer saccharum in West Virginia.</title>
        <authorList>
            <person name="Petronek H.M."/>
            <person name="Kasson M.T."/>
            <person name="Metheny A.M."/>
            <person name="Stauder C.M."/>
            <person name="Lovett B."/>
            <person name="Lynch S.C."/>
            <person name="Garnas J.R."/>
            <person name="Kasson L.R."/>
            <person name="Stajich J.E."/>
        </authorList>
    </citation>
    <scope>NUCLEOTIDE SEQUENCE [LARGE SCALE GENOMIC DNA]</scope>
    <source>
        <strain evidence="3 4">NRRL 64651</strain>
    </source>
</reference>
<dbReference type="InterPro" id="IPR010730">
    <property type="entry name" value="HET"/>
</dbReference>
<feature type="domain" description="Heterokaryon incompatibility" evidence="2">
    <location>
        <begin position="48"/>
        <end position="209"/>
    </location>
</feature>
<gene>
    <name evidence="3" type="ORF">QQZ08_010069</name>
</gene>
<feature type="domain" description="FAD dependent oxidoreductase" evidence="1">
    <location>
        <begin position="602"/>
        <end position="808"/>
    </location>
</feature>
<dbReference type="Gene3D" id="3.40.50.720">
    <property type="entry name" value="NAD(P)-binding Rossmann-like Domain"/>
    <property type="match status" value="1"/>
</dbReference>
<keyword evidence="4" id="KW-1185">Reference proteome</keyword>
<evidence type="ECO:0000313" key="3">
    <source>
        <dbReference type="EMBL" id="KAK7421139.1"/>
    </source>
</evidence>
<dbReference type="PANTHER" id="PTHR24148">
    <property type="entry name" value="ANKYRIN REPEAT DOMAIN-CONTAINING PROTEIN 39 HOMOLOG-RELATED"/>
    <property type="match status" value="1"/>
</dbReference>
<evidence type="ECO:0008006" key="5">
    <source>
        <dbReference type="Google" id="ProtNLM"/>
    </source>
</evidence>
<dbReference type="InterPro" id="IPR052895">
    <property type="entry name" value="HetReg/Transcr_Mod"/>
</dbReference>
<dbReference type="PROSITE" id="PS00677">
    <property type="entry name" value="DAO"/>
    <property type="match status" value="1"/>
</dbReference>